<dbReference type="GO" id="GO:0006352">
    <property type="term" value="P:DNA-templated transcription initiation"/>
    <property type="evidence" value="ECO:0007669"/>
    <property type="project" value="InterPro"/>
</dbReference>
<dbReference type="PANTHER" id="PTHR43133">
    <property type="entry name" value="RNA POLYMERASE ECF-TYPE SIGMA FACTO"/>
    <property type="match status" value="1"/>
</dbReference>
<dbReference type="InterPro" id="IPR007627">
    <property type="entry name" value="RNA_pol_sigma70_r2"/>
</dbReference>
<evidence type="ECO:0000256" key="2">
    <source>
        <dbReference type="ARBA" id="ARBA00023015"/>
    </source>
</evidence>
<dbReference type="PANTHER" id="PTHR43133:SF62">
    <property type="entry name" value="RNA POLYMERASE SIGMA FACTOR SIGZ"/>
    <property type="match status" value="1"/>
</dbReference>
<dbReference type="InterPro" id="IPR013324">
    <property type="entry name" value="RNA_pol_sigma_r3/r4-like"/>
</dbReference>
<feature type="domain" description="RNA polymerase sigma-70 region 2" evidence="5">
    <location>
        <begin position="56"/>
        <end position="123"/>
    </location>
</feature>
<gene>
    <name evidence="7" type="ORF">LCGC14_1862270</name>
</gene>
<dbReference type="Pfam" id="PF04542">
    <property type="entry name" value="Sigma70_r2"/>
    <property type="match status" value="1"/>
</dbReference>
<dbReference type="GO" id="GO:0016987">
    <property type="term" value="F:sigma factor activity"/>
    <property type="evidence" value="ECO:0007669"/>
    <property type="project" value="UniProtKB-KW"/>
</dbReference>
<dbReference type="InterPro" id="IPR013249">
    <property type="entry name" value="RNA_pol_sigma70_r4_t2"/>
</dbReference>
<dbReference type="InterPro" id="IPR014284">
    <property type="entry name" value="RNA_pol_sigma-70_dom"/>
</dbReference>
<comment type="similarity">
    <text evidence="1">Belongs to the sigma-70 factor family. ECF subfamily.</text>
</comment>
<keyword evidence="4" id="KW-0804">Transcription</keyword>
<evidence type="ECO:0000259" key="5">
    <source>
        <dbReference type="Pfam" id="PF04542"/>
    </source>
</evidence>
<keyword evidence="3" id="KW-0731">Sigma factor</keyword>
<dbReference type="SUPFAM" id="SSF88946">
    <property type="entry name" value="Sigma2 domain of RNA polymerase sigma factors"/>
    <property type="match status" value="1"/>
</dbReference>
<accession>A0A0F9G761</accession>
<dbReference type="EMBL" id="LAZR01018863">
    <property type="protein sequence ID" value="KKL94679.1"/>
    <property type="molecule type" value="Genomic_DNA"/>
</dbReference>
<evidence type="ECO:0000256" key="4">
    <source>
        <dbReference type="ARBA" id="ARBA00023163"/>
    </source>
</evidence>
<feature type="domain" description="RNA polymerase sigma factor 70 region 4 type 2" evidence="6">
    <location>
        <begin position="155"/>
        <end position="205"/>
    </location>
</feature>
<dbReference type="InterPro" id="IPR039425">
    <property type="entry name" value="RNA_pol_sigma-70-like"/>
</dbReference>
<dbReference type="NCBIfam" id="TIGR02937">
    <property type="entry name" value="sigma70-ECF"/>
    <property type="match status" value="1"/>
</dbReference>
<evidence type="ECO:0000313" key="7">
    <source>
        <dbReference type="EMBL" id="KKL94679.1"/>
    </source>
</evidence>
<dbReference type="AlphaFoldDB" id="A0A0F9G761"/>
<dbReference type="InterPro" id="IPR036388">
    <property type="entry name" value="WH-like_DNA-bd_sf"/>
</dbReference>
<comment type="caution">
    <text evidence="7">The sequence shown here is derived from an EMBL/GenBank/DDBJ whole genome shotgun (WGS) entry which is preliminary data.</text>
</comment>
<dbReference type="Pfam" id="PF08281">
    <property type="entry name" value="Sigma70_r4_2"/>
    <property type="match status" value="1"/>
</dbReference>
<dbReference type="Gene3D" id="1.10.1740.10">
    <property type="match status" value="1"/>
</dbReference>
<reference evidence="7" key="1">
    <citation type="journal article" date="2015" name="Nature">
        <title>Complex archaea that bridge the gap between prokaryotes and eukaryotes.</title>
        <authorList>
            <person name="Spang A."/>
            <person name="Saw J.H."/>
            <person name="Jorgensen S.L."/>
            <person name="Zaremba-Niedzwiedzka K."/>
            <person name="Martijn J."/>
            <person name="Lind A.E."/>
            <person name="van Eijk R."/>
            <person name="Schleper C."/>
            <person name="Guy L."/>
            <person name="Ettema T.J."/>
        </authorList>
    </citation>
    <scope>NUCLEOTIDE SEQUENCE</scope>
</reference>
<dbReference type="InterPro" id="IPR013325">
    <property type="entry name" value="RNA_pol_sigma_r2"/>
</dbReference>
<dbReference type="CDD" id="cd06171">
    <property type="entry name" value="Sigma70_r4"/>
    <property type="match status" value="1"/>
</dbReference>
<evidence type="ECO:0000259" key="6">
    <source>
        <dbReference type="Pfam" id="PF08281"/>
    </source>
</evidence>
<organism evidence="7">
    <name type="scientific">marine sediment metagenome</name>
    <dbReference type="NCBI Taxonomy" id="412755"/>
    <lineage>
        <taxon>unclassified sequences</taxon>
        <taxon>metagenomes</taxon>
        <taxon>ecological metagenomes</taxon>
    </lineage>
</organism>
<evidence type="ECO:0000256" key="3">
    <source>
        <dbReference type="ARBA" id="ARBA00023082"/>
    </source>
</evidence>
<proteinExistence type="inferred from homology"/>
<sequence length="211" mass="24191">MKIKLSPHHLVGFLHPFDVIKRLLNEKNSRNSMETDELLPLLSATAQGNKQAFAKLYNATSPKLFAISLKMLSNRAHAEEALQDAFVKIWHNASEYQVTKGTVISWMISIVRYRSLDSLRYHKVRKEQALDDDYASADDLTDLPLEVDYEDGSKLVDCIEQLDEQQKQAIHLAYYKGLTHSELVDHIETPLGTVKSWIRRGLQQLQRCLTL</sequence>
<keyword evidence="2" id="KW-0805">Transcription regulation</keyword>
<dbReference type="Gene3D" id="1.10.10.10">
    <property type="entry name" value="Winged helix-like DNA-binding domain superfamily/Winged helix DNA-binding domain"/>
    <property type="match status" value="1"/>
</dbReference>
<dbReference type="GO" id="GO:0003677">
    <property type="term" value="F:DNA binding"/>
    <property type="evidence" value="ECO:0007669"/>
    <property type="project" value="InterPro"/>
</dbReference>
<name>A0A0F9G761_9ZZZZ</name>
<protein>
    <submittedName>
        <fullName evidence="7">Uncharacterized protein</fullName>
    </submittedName>
</protein>
<dbReference type="SUPFAM" id="SSF88659">
    <property type="entry name" value="Sigma3 and sigma4 domains of RNA polymerase sigma factors"/>
    <property type="match status" value="1"/>
</dbReference>
<evidence type="ECO:0000256" key="1">
    <source>
        <dbReference type="ARBA" id="ARBA00010641"/>
    </source>
</evidence>